<dbReference type="GeneID" id="80558013"/>
<dbReference type="InterPro" id="IPR036770">
    <property type="entry name" value="Ankyrin_rpt-contain_sf"/>
</dbReference>
<protein>
    <recommendedName>
        <fullName evidence="3">Ankyrin repeat protein</fullName>
    </recommendedName>
</protein>
<evidence type="ECO:0008006" key="3">
    <source>
        <dbReference type="Google" id="ProtNLM"/>
    </source>
</evidence>
<dbReference type="EMBL" id="AP024483">
    <property type="protein sequence ID" value="BCS82808.1"/>
    <property type="molecule type" value="Genomic_DNA"/>
</dbReference>
<evidence type="ECO:0000313" key="1">
    <source>
        <dbReference type="EMBL" id="BCS82808.1"/>
    </source>
</evidence>
<dbReference type="Gene3D" id="1.25.40.20">
    <property type="entry name" value="Ankyrin repeat-containing domain"/>
    <property type="match status" value="1"/>
</dbReference>
<proteinExistence type="predicted"/>
<sequence>MISSPRSIFSVSIFDLLKKSQTCDNYDNILNHIKNFPELLNTYNVVYYTPLMIVCNTNLQIHRRLDICKLFLQYGARLNSNQCVILAIMDMNNPDSVEILELLLKNGIGCNNIQLFSKCYQESGKYKNEIVNLMLKYCPAQILILSFYETRSYNTIIAKTLIQSKISNEIHSQKLLEFTIRNIVYGNTTKNDFYVWMLIMLMDYGLVTIGDSNDFIESVVILSNKFLWDFDGSKGEKNDIGDDRSKGDKKFIPQQNFNKNNHVVIHDKLKLKHISANQLLSVNLIDGFNINNLSDNDQKYISVIPEKYHDKIINVIKQNLRAKSYFKLGLVKLEIHNLHQQIIFRPGSLRTRLLAIQFYVLAADTEKIITIPNLELLEELGVREFDLNDISKCIDEVLKFTN</sequence>
<keyword evidence="2" id="KW-1185">Reference proteome</keyword>
<reference evidence="1 2" key="1">
    <citation type="submission" date="2021-02" db="EMBL/GenBank/DDBJ databases">
        <title>Cotonvirus japonicus, which uses Golgi apparatus of host cells for its virion factory, phylogenetically links tailed tupanvirus and icosahedral mimivirus.</title>
        <authorList>
            <person name="Takahashi H."/>
            <person name="Fukaya S."/>
            <person name="Song C."/>
            <person name="Murata K."/>
            <person name="Takemura M."/>
        </authorList>
    </citation>
    <scope>NUCLEOTIDE SEQUENCE [LARGE SCALE GENOMIC DNA]</scope>
</reference>
<dbReference type="RefSeq" id="YP_010841416.1">
    <property type="nucleotide sequence ID" value="NC_079139.1"/>
</dbReference>
<accession>A0ABM7NRL8</accession>
<dbReference type="SUPFAM" id="SSF48403">
    <property type="entry name" value="Ankyrin repeat"/>
    <property type="match status" value="1"/>
</dbReference>
<organism evidence="1 2">
    <name type="scientific">Cotonvirus japonicus</name>
    <dbReference type="NCBI Taxonomy" id="2811091"/>
    <lineage>
        <taxon>Viruses</taxon>
        <taxon>Varidnaviria</taxon>
        <taxon>Bamfordvirae</taxon>
        <taxon>Nucleocytoviricota</taxon>
        <taxon>Megaviricetes</taxon>
        <taxon>Imitervirales</taxon>
        <taxon>Mimiviridae</taxon>
        <taxon>Megamimivirinae</taxon>
        <taxon>Cotonvirus</taxon>
        <taxon>Cotonvirus japonicum</taxon>
    </lineage>
</organism>
<evidence type="ECO:0000313" key="2">
    <source>
        <dbReference type="Proteomes" id="UP001321479"/>
    </source>
</evidence>
<name>A0ABM7NRL8_9VIRU</name>
<dbReference type="Proteomes" id="UP001321479">
    <property type="component" value="Segment"/>
</dbReference>